<reference evidence="3" key="1">
    <citation type="submission" date="2015-09" db="EMBL/GenBank/DDBJ databases">
        <title>De novo assembly of Pectinophora gossypiella (Pink Bollworm) gut transcriptome.</title>
        <authorList>
            <person name="Tassone E.E."/>
        </authorList>
    </citation>
    <scope>NUCLEOTIDE SEQUENCE</scope>
</reference>
<dbReference type="GO" id="GO:0006402">
    <property type="term" value="P:mRNA catabolic process"/>
    <property type="evidence" value="ECO:0007669"/>
    <property type="project" value="InterPro"/>
</dbReference>
<dbReference type="AlphaFoldDB" id="A0A1E1W0S1"/>
<dbReference type="GO" id="GO:0005737">
    <property type="term" value="C:cytoplasm"/>
    <property type="evidence" value="ECO:0007669"/>
    <property type="project" value="InterPro"/>
</dbReference>
<dbReference type="EMBL" id="GDQN01010491">
    <property type="protein sequence ID" value="JAT80563.1"/>
    <property type="molecule type" value="Transcribed_RNA"/>
</dbReference>
<feature type="region of interest" description="Disordered" evidence="1">
    <location>
        <begin position="140"/>
        <end position="233"/>
    </location>
</feature>
<organism evidence="3">
    <name type="scientific">Pectinophora gossypiella</name>
    <name type="common">Cotton pink bollworm</name>
    <name type="synonym">Depressaria gossypiella</name>
    <dbReference type="NCBI Taxonomy" id="13191"/>
    <lineage>
        <taxon>Eukaryota</taxon>
        <taxon>Metazoa</taxon>
        <taxon>Ecdysozoa</taxon>
        <taxon>Arthropoda</taxon>
        <taxon>Hexapoda</taxon>
        <taxon>Insecta</taxon>
        <taxon>Pterygota</taxon>
        <taxon>Neoptera</taxon>
        <taxon>Endopterygota</taxon>
        <taxon>Lepidoptera</taxon>
        <taxon>Glossata</taxon>
        <taxon>Ditrysia</taxon>
        <taxon>Gelechioidea</taxon>
        <taxon>Gelechiidae</taxon>
        <taxon>Apatetrinae</taxon>
        <taxon>Pectinophora</taxon>
    </lineage>
</organism>
<sequence length="257" mass="28762">LKPILNKVYLAKTAHQDSPYMNFTGADPNPPRDHVFHLTFPKEWTRNDISQLFSPFGAIIVQFIDDTSAMVALQRREQARDVTRLLAGHARASILPFARYKSSIKANNKDQGDFKRDFATIPNAYAPEYISRARAVASSALRSSPEKVSRPRANSLSSSPTKPALPARKRTSSGVFQVDDAEPPKKKVELTRSNSDITRKKPEVAPNGRRKTDSDASKGKEKEKESEKVPEKRIVEKFDSEAKSNCVSAFKESDSWD</sequence>
<dbReference type="GO" id="GO:0046872">
    <property type="term" value="F:metal ion binding"/>
    <property type="evidence" value="ECO:0007669"/>
    <property type="project" value="InterPro"/>
</dbReference>
<evidence type="ECO:0000313" key="3">
    <source>
        <dbReference type="EMBL" id="JAT80563.1"/>
    </source>
</evidence>
<evidence type="ECO:0000256" key="1">
    <source>
        <dbReference type="SAM" id="MobiDB-lite"/>
    </source>
</evidence>
<dbReference type="Pfam" id="PF08675">
    <property type="entry name" value="RNA_bind"/>
    <property type="match status" value="1"/>
</dbReference>
<dbReference type="GO" id="GO:0004535">
    <property type="term" value="F:poly(A)-specific ribonuclease activity"/>
    <property type="evidence" value="ECO:0007669"/>
    <property type="project" value="InterPro"/>
</dbReference>
<gene>
    <name evidence="3" type="ORF">g.121</name>
</gene>
<dbReference type="CDD" id="cd12428">
    <property type="entry name" value="RRM_PARN"/>
    <property type="match status" value="1"/>
</dbReference>
<feature type="compositionally biased region" description="Basic and acidic residues" evidence="1">
    <location>
        <begin position="210"/>
        <end position="233"/>
    </location>
</feature>
<dbReference type="GO" id="GO:0005634">
    <property type="term" value="C:nucleus"/>
    <property type="evidence" value="ECO:0007669"/>
    <property type="project" value="InterPro"/>
</dbReference>
<dbReference type="SUPFAM" id="SSF54928">
    <property type="entry name" value="RNA-binding domain, RBD"/>
    <property type="match status" value="1"/>
</dbReference>
<dbReference type="GO" id="GO:0003723">
    <property type="term" value="F:RNA binding"/>
    <property type="evidence" value="ECO:0007669"/>
    <property type="project" value="InterPro"/>
</dbReference>
<protein>
    <recommendedName>
        <fullName evidence="2">Poly(A)-specific ribonuclease RNA-binding domain-containing protein</fullName>
    </recommendedName>
</protein>
<feature type="non-terminal residue" evidence="3">
    <location>
        <position position="1"/>
    </location>
</feature>
<dbReference type="OrthoDB" id="1432093at2759"/>
<evidence type="ECO:0000259" key="2">
    <source>
        <dbReference type="Pfam" id="PF08675"/>
    </source>
</evidence>
<dbReference type="InterPro" id="IPR012677">
    <property type="entry name" value="Nucleotide-bd_a/b_plait_sf"/>
</dbReference>
<feature type="domain" description="Poly(A)-specific ribonuclease RNA-binding" evidence="2">
    <location>
        <begin position="25"/>
        <end position="102"/>
    </location>
</feature>
<proteinExistence type="predicted"/>
<dbReference type="InterPro" id="IPR035979">
    <property type="entry name" value="RBD_domain_sf"/>
</dbReference>
<accession>A0A1E1W0S1</accession>
<dbReference type="InterPro" id="IPR014789">
    <property type="entry name" value="PolyA-riboNase_RNA-binding"/>
</dbReference>
<name>A0A1E1W0S1_PECGO</name>
<feature type="compositionally biased region" description="Polar residues" evidence="1">
    <location>
        <begin position="152"/>
        <end position="161"/>
    </location>
</feature>
<dbReference type="Gene3D" id="3.30.70.330">
    <property type="match status" value="1"/>
</dbReference>